<proteinExistence type="predicted"/>
<organism evidence="9 10">
    <name type="scientific">Solanum verrucosum</name>
    <dbReference type="NCBI Taxonomy" id="315347"/>
    <lineage>
        <taxon>Eukaryota</taxon>
        <taxon>Viridiplantae</taxon>
        <taxon>Streptophyta</taxon>
        <taxon>Embryophyta</taxon>
        <taxon>Tracheophyta</taxon>
        <taxon>Spermatophyta</taxon>
        <taxon>Magnoliopsida</taxon>
        <taxon>eudicotyledons</taxon>
        <taxon>Gunneridae</taxon>
        <taxon>Pentapetalae</taxon>
        <taxon>asterids</taxon>
        <taxon>lamiids</taxon>
        <taxon>Solanales</taxon>
        <taxon>Solanaceae</taxon>
        <taxon>Solanoideae</taxon>
        <taxon>Solaneae</taxon>
        <taxon>Solanum</taxon>
    </lineage>
</organism>
<comment type="subcellular location">
    <subcellularLocation>
        <location evidence="1">Mitochondrion membrane</location>
        <topology evidence="1">Multi-pass membrane protein</topology>
    </subcellularLocation>
</comment>
<dbReference type="Pfam" id="PF08637">
    <property type="entry name" value="NCA2"/>
    <property type="match status" value="1"/>
</dbReference>
<keyword evidence="2 8" id="KW-0812">Transmembrane</keyword>
<dbReference type="PANTHER" id="PTHR28234">
    <property type="entry name" value="NUCLEAR CONTROL OF ATPASE PROTEIN 2"/>
    <property type="match status" value="1"/>
</dbReference>
<evidence type="ECO:0000256" key="4">
    <source>
        <dbReference type="ARBA" id="ARBA00023128"/>
    </source>
</evidence>
<dbReference type="GO" id="GO:0005741">
    <property type="term" value="C:mitochondrial outer membrane"/>
    <property type="evidence" value="ECO:0007669"/>
    <property type="project" value="TreeGrafter"/>
</dbReference>
<evidence type="ECO:0000256" key="6">
    <source>
        <dbReference type="SAM" id="Coils"/>
    </source>
</evidence>
<evidence type="ECO:0000256" key="1">
    <source>
        <dbReference type="ARBA" id="ARBA00004225"/>
    </source>
</evidence>
<feature type="transmembrane region" description="Helical" evidence="8">
    <location>
        <begin position="593"/>
        <end position="616"/>
    </location>
</feature>
<evidence type="ECO:0000256" key="8">
    <source>
        <dbReference type="SAM" id="Phobius"/>
    </source>
</evidence>
<protein>
    <submittedName>
        <fullName evidence="9">Uncharacterized protein</fullName>
    </submittedName>
</protein>
<feature type="coiled-coil region" evidence="6">
    <location>
        <begin position="561"/>
        <end position="588"/>
    </location>
</feature>
<accession>A0AAF0PM33</accession>
<dbReference type="EMBL" id="CP133612">
    <property type="protein sequence ID" value="WMV07293.1"/>
    <property type="molecule type" value="Genomic_DNA"/>
</dbReference>
<keyword evidence="5 8" id="KW-0472">Membrane</keyword>
<evidence type="ECO:0000256" key="2">
    <source>
        <dbReference type="ARBA" id="ARBA00022692"/>
    </source>
</evidence>
<evidence type="ECO:0000256" key="5">
    <source>
        <dbReference type="ARBA" id="ARBA00023136"/>
    </source>
</evidence>
<keyword evidence="6" id="KW-0175">Coiled coil</keyword>
<evidence type="ECO:0000256" key="7">
    <source>
        <dbReference type="SAM" id="MobiDB-lite"/>
    </source>
</evidence>
<dbReference type="InterPro" id="IPR013946">
    <property type="entry name" value="NCA2-like"/>
</dbReference>
<keyword evidence="3 8" id="KW-1133">Transmembrane helix</keyword>
<sequence>MDSPPENAGKGLKPTISVYTDYLSNRISSYFPAASYSNFLSRISNFYRGSSGTSKRRRRKTSLPLPFPSSAESSTAVCEASRTVGVLEDIMECIFLNMHYIQKNLEYWQSKAQGSNAKRAYFMICERGPYAFFNGTTQLLSDCVGEGSGMQHTYCLASSYISERINFLSSLRYHLATFLAQDINISVKQLLWKAITTEQSEDSKLALENVVENQGICESSLFWLIYMKVDKVGEELVKDSEKSLSSLLVDMNDLFLKLEASIGHFHAVRQQSSSVDESYSFPLIFEKLPEVNQEGSQWTDCETRDAINLIYQNVDRLNTYLAAITVQVSVKDQASWVLGGWVHGPVPGLCKLSRSVDPSMKLASTFQLLSSLPQIPSRPVVPFTVREWVRTNSFLVLISVISIPKPVMILGASEVTIHRKPRRVTRYWIPYTCGIVGISICSLWLLRHSSLVGSSDIDNWIREAKESTVSFWNDHVEQPLISIRDDLFYTFRKRQKGAMEPEEVQLTADSLHRMLQAFTEQTKGEKAPPNATDQEMLEIVMMRYEKELMHPIQNLFSGELSRALLIQVQKLKLDIEEAMLELDQILRANEINFAILAALPAFFLSLIVIMLVRAWFKQDKKAEGRGRVARIQRRLLIVEVERKIMQLESCKEQGQEKDAQCMLGLALYYLDRLYCAVEGHARATGEWISLRQDIIDLAKPDLQTAHKLRITSRMERVYDCLLPLPKTQ</sequence>
<dbReference type="AlphaFoldDB" id="A0AAF0PM33"/>
<dbReference type="Proteomes" id="UP001234989">
    <property type="component" value="Chromosome 1"/>
</dbReference>
<dbReference type="PANTHER" id="PTHR28234:SF1">
    <property type="entry name" value="NUCLEAR CONTROL OF ATPASE PROTEIN 2"/>
    <property type="match status" value="1"/>
</dbReference>
<evidence type="ECO:0000256" key="3">
    <source>
        <dbReference type="ARBA" id="ARBA00022989"/>
    </source>
</evidence>
<evidence type="ECO:0000313" key="10">
    <source>
        <dbReference type="Proteomes" id="UP001234989"/>
    </source>
</evidence>
<evidence type="ECO:0000313" key="9">
    <source>
        <dbReference type="EMBL" id="WMV07293.1"/>
    </source>
</evidence>
<gene>
    <name evidence="9" type="ORF">MTR67_000678</name>
</gene>
<name>A0AAF0PM33_SOLVR</name>
<reference evidence="9" key="1">
    <citation type="submission" date="2023-08" db="EMBL/GenBank/DDBJ databases">
        <title>A de novo genome assembly of Solanum verrucosum Schlechtendal, a Mexican diploid species geographically isolated from the other diploid A-genome species in potato relatives.</title>
        <authorList>
            <person name="Hosaka K."/>
        </authorList>
    </citation>
    <scope>NUCLEOTIDE SEQUENCE</scope>
    <source>
        <tissue evidence="9">Young leaves</tissue>
    </source>
</reference>
<feature type="region of interest" description="Disordered" evidence="7">
    <location>
        <begin position="49"/>
        <end position="71"/>
    </location>
</feature>
<keyword evidence="4" id="KW-0496">Mitochondrion</keyword>
<keyword evidence="10" id="KW-1185">Reference proteome</keyword>